<gene>
    <name evidence="1" type="ORF">E5347_15875</name>
</gene>
<evidence type="ECO:0000313" key="1">
    <source>
        <dbReference type="EMBL" id="TGY40141.1"/>
    </source>
</evidence>
<dbReference type="Proteomes" id="UP000306888">
    <property type="component" value="Unassembled WGS sequence"/>
</dbReference>
<dbReference type="Pfam" id="PF08238">
    <property type="entry name" value="Sel1"/>
    <property type="match status" value="10"/>
</dbReference>
<keyword evidence="2" id="KW-1185">Reference proteome</keyword>
<name>A0A4S2DGR2_9CLOT</name>
<sequence length="644" mass="75576">MVMKYSYDFLLLEFKDVYYIVNKVFEEEEIRLVNSNLIKFIKEIIIKAHLNNKIFYNSENSFSKNLEILYKRNIIPYDLMRYISSYIEDLYYYKKILTTKVKDTEDYREKLINEDIVYNACVWLVVSSGEEDYSLFVNNLNEDEKIVFNKHLNNIESDFKYNTAYEDEDEEEVEEDIDEEDVESRESKGGLNFLGFDDIEDNSLENEFDDEDITSEEYLLTGELYYLGKNLDKDYYKAKEYFEKAAKEGNEHAESYLGLFYEKGYGGEKNIEKALYWYKKAALKGNIFSQYSLGFIYYEGKEVEKNSQYSFKWYSEAAQSGFAPAQYALSYLYKNGEGCEKSNFKAYYWLEESADNDFEDSFYILGQSYLEGKEIELDYNKAFHYFSKGASKKDKNSLEGLGDMYYFGLYVKEDKKKAFEYYNESIAEGNIGLYYKLGNLYEESNDIKMALMNYYKGCANGDLKSVQRLGIMYYYGEGVQEDKDKGFEYLGIAADSEDPHSLYLIGKVYLEEGREEDKDEEKEEGLEYLRKAYKRGSVYAAEALANEGIKSFLNNEYYKELDILSYVNKILDGNLISGYYYYALLFHYGIGVEVNDETAFINLVQGAKKGHKGAMEKLVEWYTEGIFVNKDMSLADKWARKLFE</sequence>
<dbReference type="EMBL" id="SRYR01000016">
    <property type="protein sequence ID" value="TGY40141.1"/>
    <property type="molecule type" value="Genomic_DNA"/>
</dbReference>
<accession>A0A4S2DGR2</accession>
<dbReference type="PANTHER" id="PTHR11102">
    <property type="entry name" value="SEL-1-LIKE PROTEIN"/>
    <property type="match status" value="1"/>
</dbReference>
<reference evidence="1 2" key="1">
    <citation type="submission" date="2019-04" db="EMBL/GenBank/DDBJ databases">
        <title>Microbes associate with the intestines of laboratory mice.</title>
        <authorList>
            <person name="Navarre W."/>
            <person name="Wong E."/>
            <person name="Huang K."/>
            <person name="Tropini C."/>
            <person name="Ng K."/>
            <person name="Yu B."/>
        </authorList>
    </citation>
    <scope>NUCLEOTIDE SEQUENCE [LARGE SCALE GENOMIC DNA]</scope>
    <source>
        <strain evidence="1 2">NM50_B9-20</strain>
    </source>
</reference>
<organism evidence="1 2">
    <name type="scientific">Clostridium sartagoforme</name>
    <dbReference type="NCBI Taxonomy" id="84031"/>
    <lineage>
        <taxon>Bacteria</taxon>
        <taxon>Bacillati</taxon>
        <taxon>Bacillota</taxon>
        <taxon>Clostridia</taxon>
        <taxon>Eubacteriales</taxon>
        <taxon>Clostridiaceae</taxon>
        <taxon>Clostridium</taxon>
    </lineage>
</organism>
<dbReference type="Gene3D" id="1.25.40.10">
    <property type="entry name" value="Tetratricopeptide repeat domain"/>
    <property type="match status" value="1"/>
</dbReference>
<protein>
    <submittedName>
        <fullName evidence="1">Sel1 repeat family protein</fullName>
    </submittedName>
</protein>
<comment type="caution">
    <text evidence="1">The sequence shown here is derived from an EMBL/GenBank/DDBJ whole genome shotgun (WGS) entry which is preliminary data.</text>
</comment>
<evidence type="ECO:0000313" key="2">
    <source>
        <dbReference type="Proteomes" id="UP000306888"/>
    </source>
</evidence>
<dbReference type="PANTHER" id="PTHR11102:SF160">
    <property type="entry name" value="ERAD-ASSOCIATED E3 UBIQUITIN-PROTEIN LIGASE COMPONENT HRD3"/>
    <property type="match status" value="1"/>
</dbReference>
<dbReference type="InterPro" id="IPR050767">
    <property type="entry name" value="Sel1_AlgK"/>
</dbReference>
<proteinExistence type="predicted"/>
<dbReference type="InterPro" id="IPR006597">
    <property type="entry name" value="Sel1-like"/>
</dbReference>
<dbReference type="SUPFAM" id="SSF81901">
    <property type="entry name" value="HCP-like"/>
    <property type="match status" value="3"/>
</dbReference>
<dbReference type="AlphaFoldDB" id="A0A4S2DGR2"/>
<dbReference type="GO" id="GO:0036503">
    <property type="term" value="P:ERAD pathway"/>
    <property type="evidence" value="ECO:0007669"/>
    <property type="project" value="TreeGrafter"/>
</dbReference>
<dbReference type="OrthoDB" id="7056571at2"/>
<dbReference type="InterPro" id="IPR011990">
    <property type="entry name" value="TPR-like_helical_dom_sf"/>
</dbReference>
<dbReference type="SMART" id="SM00671">
    <property type="entry name" value="SEL1"/>
    <property type="match status" value="10"/>
</dbReference>